<feature type="domain" description="RRP12 HEAT" evidence="1">
    <location>
        <begin position="294"/>
        <end position="432"/>
    </location>
</feature>
<dbReference type="AlphaFoldDB" id="A0AAU9LI36"/>
<feature type="domain" description="RRP12 N-terminal HEAT" evidence="2">
    <location>
        <begin position="7"/>
        <end position="203"/>
    </location>
</feature>
<name>A0AAU9LI36_9ASTR</name>
<evidence type="ECO:0000313" key="4">
    <source>
        <dbReference type="Proteomes" id="UP001157418"/>
    </source>
</evidence>
<proteinExistence type="predicted"/>
<reference evidence="3 4" key="1">
    <citation type="submission" date="2022-01" db="EMBL/GenBank/DDBJ databases">
        <authorList>
            <person name="Xiong W."/>
            <person name="Schranz E."/>
        </authorList>
    </citation>
    <scope>NUCLEOTIDE SEQUENCE [LARGE SCALE GENOMIC DNA]</scope>
</reference>
<dbReference type="Pfam" id="PF08161">
    <property type="entry name" value="RRP12_HEAT"/>
    <property type="match status" value="1"/>
</dbReference>
<dbReference type="EMBL" id="CAKMRJ010000001">
    <property type="protein sequence ID" value="CAH1413101.1"/>
    <property type="molecule type" value="Genomic_DNA"/>
</dbReference>
<evidence type="ECO:0000259" key="1">
    <source>
        <dbReference type="Pfam" id="PF08161"/>
    </source>
</evidence>
<accession>A0AAU9LI36</accession>
<protein>
    <recommendedName>
        <fullName evidence="5">Ribosomal RNA-processing protein 12-like conserved domain-containing protein</fullName>
    </recommendedName>
</protein>
<dbReference type="Proteomes" id="UP001157418">
    <property type="component" value="Unassembled WGS sequence"/>
</dbReference>
<dbReference type="InterPro" id="IPR012978">
    <property type="entry name" value="HEAT_RRP12"/>
</dbReference>
<evidence type="ECO:0008006" key="5">
    <source>
        <dbReference type="Google" id="ProtNLM"/>
    </source>
</evidence>
<keyword evidence="4" id="KW-1185">Reference proteome</keyword>
<evidence type="ECO:0000259" key="2">
    <source>
        <dbReference type="Pfam" id="PF25772"/>
    </source>
</evidence>
<dbReference type="Pfam" id="PF25772">
    <property type="entry name" value="HEAT_RRP12_N"/>
    <property type="match status" value="1"/>
</dbReference>
<comment type="caution">
    <text evidence="3">The sequence shown here is derived from an EMBL/GenBank/DDBJ whole genome shotgun (WGS) entry which is preliminary data.</text>
</comment>
<evidence type="ECO:0000313" key="3">
    <source>
        <dbReference type="EMBL" id="CAH1413101.1"/>
    </source>
</evidence>
<organism evidence="3 4">
    <name type="scientific">Lactuca virosa</name>
    <dbReference type="NCBI Taxonomy" id="75947"/>
    <lineage>
        <taxon>Eukaryota</taxon>
        <taxon>Viridiplantae</taxon>
        <taxon>Streptophyta</taxon>
        <taxon>Embryophyta</taxon>
        <taxon>Tracheophyta</taxon>
        <taxon>Spermatophyta</taxon>
        <taxon>Magnoliopsida</taxon>
        <taxon>eudicotyledons</taxon>
        <taxon>Gunneridae</taxon>
        <taxon>Pentapetalae</taxon>
        <taxon>asterids</taxon>
        <taxon>campanulids</taxon>
        <taxon>Asterales</taxon>
        <taxon>Asteraceae</taxon>
        <taxon>Cichorioideae</taxon>
        <taxon>Cichorieae</taxon>
        <taxon>Lactucinae</taxon>
        <taxon>Lactuca</taxon>
    </lineage>
</organism>
<dbReference type="InterPro" id="IPR016024">
    <property type="entry name" value="ARM-type_fold"/>
</dbReference>
<sequence length="447" mass="50704">MSKAKRRPPSDDICDQVVGRYGKSIAPQHVELCRIVRRTRNSLRSKYRPLTPHSYFETIIHDLSRNHDADAYSVSTMGLFLEFVLPLVPKEFITKSEAAKAMEIVVKALQATRASALVECLACFLELCDLDNRESIKLGVGALIYYSRHTRLEVRNSAQICAMKVVRCFESEKVKECASELVLQMFTSHVSLPIDKSRAKSKSSMVMRRTLDFTETLLEYFEYESEVTPMDTVIITKKWISDYYFLICRIAGLLTSDHATATRASSILKEKLRRVDIFDDVRFHEDESIVAPEETKMVENLCDALLEILSTHTNEHSLPVIAGLFQNIGNKSIVYMHKILVKVAEFMTKASGDVKKHVEDCIGCAILVMTAEKVHEFIPISVDPDELTCSNTWLIPIYRDHVVQSSLGFFIRTIVPLSESFMEACGKVEENSEIRKQFKSHARGCLG</sequence>
<dbReference type="SUPFAM" id="SSF48371">
    <property type="entry name" value="ARM repeat"/>
    <property type="match status" value="1"/>
</dbReference>
<gene>
    <name evidence="3" type="ORF">LVIROSA_LOCUS1077</name>
</gene>
<dbReference type="InterPro" id="IPR057860">
    <property type="entry name" value="HEAT_RRP12_N"/>
</dbReference>
<dbReference type="PANTHER" id="PTHR48412">
    <property type="entry name" value="ARM REPEAT SUPERFAMILY PROTEIN"/>
    <property type="match status" value="1"/>
</dbReference>
<dbReference type="PANTHER" id="PTHR48412:SF1">
    <property type="entry name" value="ARM REPEAT SUPERFAMILY PROTEIN"/>
    <property type="match status" value="1"/>
</dbReference>